<comment type="caution">
    <text evidence="1">The sequence shown here is derived from an EMBL/GenBank/DDBJ whole genome shotgun (WGS) entry which is preliminary data.</text>
</comment>
<organism evidence="1 2">
    <name type="scientific">Paenibacillus solanacearum</name>
    <dbReference type="NCBI Taxonomy" id="2048548"/>
    <lineage>
        <taxon>Bacteria</taxon>
        <taxon>Bacillati</taxon>
        <taxon>Bacillota</taxon>
        <taxon>Bacilli</taxon>
        <taxon>Bacillales</taxon>
        <taxon>Paenibacillaceae</taxon>
        <taxon>Paenibacillus</taxon>
    </lineage>
</organism>
<accession>A0A916JUN7</accession>
<evidence type="ECO:0000313" key="1">
    <source>
        <dbReference type="EMBL" id="CAG7602310.1"/>
    </source>
</evidence>
<gene>
    <name evidence="1" type="primary">yflH</name>
    <name evidence="1" type="ORF">PAESOLCIP111_00496</name>
</gene>
<protein>
    <recommendedName>
        <fullName evidence="3">DUF3243 domain-containing protein</fullName>
    </recommendedName>
</protein>
<dbReference type="Proteomes" id="UP000693672">
    <property type="component" value="Unassembled WGS sequence"/>
</dbReference>
<dbReference type="EMBL" id="CAJVAS010000002">
    <property type="protein sequence ID" value="CAG7602310.1"/>
    <property type="molecule type" value="Genomic_DNA"/>
</dbReference>
<proteinExistence type="predicted"/>
<dbReference type="AlphaFoldDB" id="A0A916JUN7"/>
<dbReference type="Pfam" id="PF11588">
    <property type="entry name" value="DUF3243"/>
    <property type="match status" value="1"/>
</dbReference>
<reference evidence="1" key="1">
    <citation type="submission" date="2021-06" db="EMBL/GenBank/DDBJ databases">
        <authorList>
            <person name="Criscuolo A."/>
        </authorList>
    </citation>
    <scope>NUCLEOTIDE SEQUENCE</scope>
    <source>
        <strain evidence="1">CIP111600</strain>
    </source>
</reference>
<dbReference type="InterPro" id="IPR024702">
    <property type="entry name" value="Uncharacterised_YmfJ"/>
</dbReference>
<evidence type="ECO:0008006" key="3">
    <source>
        <dbReference type="Google" id="ProtNLM"/>
    </source>
</evidence>
<dbReference type="InterPro" id="IPR021637">
    <property type="entry name" value="DUF3243"/>
</dbReference>
<dbReference type="RefSeq" id="WP_218090337.1">
    <property type="nucleotide sequence ID" value="NZ_CAJVAS010000002.1"/>
</dbReference>
<dbReference type="PIRSF" id="PIRSF004764">
    <property type="entry name" value="YmfJ"/>
    <property type="match status" value="1"/>
</dbReference>
<keyword evidence="2" id="KW-1185">Reference proteome</keyword>
<name>A0A916JUN7_9BACL</name>
<sequence length="84" mass="9673">MATVLKVFERWKEFLGERVKQAEQAGMTEETISNLAFQIGEFLSDKIDPENKEERVLKELWDVCDEQERKVLATAMVKLAKANA</sequence>
<evidence type="ECO:0000313" key="2">
    <source>
        <dbReference type="Proteomes" id="UP000693672"/>
    </source>
</evidence>